<evidence type="ECO:0000256" key="5">
    <source>
        <dbReference type="SAM" id="MobiDB-lite"/>
    </source>
</evidence>
<dbReference type="InterPro" id="IPR013324">
    <property type="entry name" value="RNA_pol_sigma_r3/r4-like"/>
</dbReference>
<dbReference type="Pfam" id="PF08281">
    <property type="entry name" value="Sigma70_r4_2"/>
    <property type="match status" value="1"/>
</dbReference>
<gene>
    <name evidence="7" type="ORF">CYJ10_15620</name>
</gene>
<dbReference type="GO" id="GO:0003677">
    <property type="term" value="F:DNA binding"/>
    <property type="evidence" value="ECO:0007669"/>
    <property type="project" value="InterPro"/>
</dbReference>
<dbReference type="NCBIfam" id="TIGR02937">
    <property type="entry name" value="sigma70-ECF"/>
    <property type="match status" value="1"/>
</dbReference>
<dbReference type="Proteomes" id="UP000234341">
    <property type="component" value="Unassembled WGS sequence"/>
</dbReference>
<keyword evidence="3" id="KW-0731">Sigma factor</keyword>
<dbReference type="PANTHER" id="PTHR43133:SF63">
    <property type="entry name" value="RNA POLYMERASE SIGMA FACTOR FECI-RELATED"/>
    <property type="match status" value="1"/>
</dbReference>
<proteinExistence type="inferred from homology"/>
<dbReference type="InterPro" id="IPR036388">
    <property type="entry name" value="WH-like_DNA-bd_sf"/>
</dbReference>
<keyword evidence="4" id="KW-0804">Transcription</keyword>
<dbReference type="InterPro" id="IPR014284">
    <property type="entry name" value="RNA_pol_sigma-70_dom"/>
</dbReference>
<evidence type="ECO:0000256" key="1">
    <source>
        <dbReference type="ARBA" id="ARBA00010641"/>
    </source>
</evidence>
<dbReference type="GO" id="GO:0006352">
    <property type="term" value="P:DNA-templated transcription initiation"/>
    <property type="evidence" value="ECO:0007669"/>
    <property type="project" value="InterPro"/>
</dbReference>
<evidence type="ECO:0000313" key="7">
    <source>
        <dbReference type="EMBL" id="PLP99808.1"/>
    </source>
</evidence>
<dbReference type="SUPFAM" id="SSF88659">
    <property type="entry name" value="Sigma3 and sigma4 domains of RNA polymerase sigma factors"/>
    <property type="match status" value="1"/>
</dbReference>
<dbReference type="SUPFAM" id="SSF88946">
    <property type="entry name" value="Sigma2 domain of RNA polymerase sigma factors"/>
    <property type="match status" value="1"/>
</dbReference>
<evidence type="ECO:0000256" key="4">
    <source>
        <dbReference type="ARBA" id="ARBA00023163"/>
    </source>
</evidence>
<accession>A0A2N5CC78</accession>
<dbReference type="GO" id="GO:0016987">
    <property type="term" value="F:sigma factor activity"/>
    <property type="evidence" value="ECO:0007669"/>
    <property type="project" value="UniProtKB-KW"/>
</dbReference>
<dbReference type="CDD" id="cd06171">
    <property type="entry name" value="Sigma70_r4"/>
    <property type="match status" value="1"/>
</dbReference>
<evidence type="ECO:0000313" key="8">
    <source>
        <dbReference type="Proteomes" id="UP000234341"/>
    </source>
</evidence>
<organism evidence="7 8">
    <name type="scientific">Cupriavidus pauculus</name>
    <dbReference type="NCBI Taxonomy" id="82633"/>
    <lineage>
        <taxon>Bacteria</taxon>
        <taxon>Pseudomonadati</taxon>
        <taxon>Pseudomonadota</taxon>
        <taxon>Betaproteobacteria</taxon>
        <taxon>Burkholderiales</taxon>
        <taxon>Burkholderiaceae</taxon>
        <taxon>Cupriavidus</taxon>
    </lineage>
</organism>
<dbReference type="Gene3D" id="1.10.10.10">
    <property type="entry name" value="Winged helix-like DNA-binding domain superfamily/Winged helix DNA-binding domain"/>
    <property type="match status" value="1"/>
</dbReference>
<reference evidence="7 8" key="1">
    <citation type="submission" date="2017-12" db="EMBL/GenBank/DDBJ databases">
        <title>Genome sequence of the active heterotrophic nitrifier-denitrifier, Cupriavidus pauculus UM1.</title>
        <authorList>
            <person name="Putonti C."/>
            <person name="Castignetti D."/>
        </authorList>
    </citation>
    <scope>NUCLEOTIDE SEQUENCE [LARGE SCALE GENOMIC DNA]</scope>
    <source>
        <strain evidence="7 8">UM1</strain>
    </source>
</reference>
<dbReference type="PANTHER" id="PTHR43133">
    <property type="entry name" value="RNA POLYMERASE ECF-TYPE SIGMA FACTO"/>
    <property type="match status" value="1"/>
</dbReference>
<dbReference type="OrthoDB" id="192021at2"/>
<dbReference type="InterPro" id="IPR013325">
    <property type="entry name" value="RNA_pol_sigma_r2"/>
</dbReference>
<name>A0A2N5CC78_9BURK</name>
<dbReference type="RefSeq" id="WP_101682383.1">
    <property type="nucleotide sequence ID" value="NZ_PJRP01000006.1"/>
</dbReference>
<evidence type="ECO:0000259" key="6">
    <source>
        <dbReference type="Pfam" id="PF08281"/>
    </source>
</evidence>
<comment type="caution">
    <text evidence="7">The sequence shown here is derived from an EMBL/GenBank/DDBJ whole genome shotgun (WGS) entry which is preliminary data.</text>
</comment>
<keyword evidence="2" id="KW-0805">Transcription regulation</keyword>
<feature type="region of interest" description="Disordered" evidence="5">
    <location>
        <begin position="170"/>
        <end position="204"/>
    </location>
</feature>
<sequence length="204" mass="23073">MTPLPDNPTLLTTLVRHYEDLVDHVRRRFSGRAFARDVVHDLCVQLLERPSRTTARQPLALLRRASLYRAIDRQRAEASHATIIAQAETHFADAAQTIGPQEQLLWRQQFDLIRQAIDSLPPRCQQVFLLHRLHDMPQADIAEALGISRNMVARHVMRAMSTLRPLLDFGTGRGASEDPPAQAHEVSRASSAIRPTHFPDEKTS</sequence>
<protein>
    <submittedName>
        <fullName evidence="7">Transcriptional regulator</fullName>
    </submittedName>
</protein>
<dbReference type="InterPro" id="IPR039425">
    <property type="entry name" value="RNA_pol_sigma-70-like"/>
</dbReference>
<comment type="similarity">
    <text evidence="1">Belongs to the sigma-70 factor family. ECF subfamily.</text>
</comment>
<dbReference type="AlphaFoldDB" id="A0A2N5CC78"/>
<evidence type="ECO:0000256" key="2">
    <source>
        <dbReference type="ARBA" id="ARBA00023015"/>
    </source>
</evidence>
<evidence type="ECO:0000256" key="3">
    <source>
        <dbReference type="ARBA" id="ARBA00023082"/>
    </source>
</evidence>
<feature type="domain" description="RNA polymerase sigma factor 70 region 4 type 2" evidence="6">
    <location>
        <begin position="112"/>
        <end position="163"/>
    </location>
</feature>
<dbReference type="EMBL" id="PJRP01000006">
    <property type="protein sequence ID" value="PLP99808.1"/>
    <property type="molecule type" value="Genomic_DNA"/>
</dbReference>
<dbReference type="InterPro" id="IPR013249">
    <property type="entry name" value="RNA_pol_sigma70_r4_t2"/>
</dbReference>